<evidence type="ECO:0000313" key="3">
    <source>
        <dbReference type="Proteomes" id="UP000263595"/>
    </source>
</evidence>
<dbReference type="InterPro" id="IPR010982">
    <property type="entry name" value="Lambda_DNA-bd_dom_sf"/>
</dbReference>
<dbReference type="AlphaFoldDB" id="A0A383RP95"/>
<feature type="domain" description="HTH cro/C1-type" evidence="1">
    <location>
        <begin position="14"/>
        <end position="68"/>
    </location>
</feature>
<dbReference type="CDD" id="cd00093">
    <property type="entry name" value="HTH_XRE"/>
    <property type="match status" value="1"/>
</dbReference>
<dbReference type="SUPFAM" id="SSF47413">
    <property type="entry name" value="lambda repressor-like DNA-binding domains"/>
    <property type="match status" value="1"/>
</dbReference>
<dbReference type="Proteomes" id="UP000263595">
    <property type="component" value="Unassembled WGS sequence"/>
</dbReference>
<reference evidence="3" key="1">
    <citation type="submission" date="2018-08" db="EMBL/GenBank/DDBJ databases">
        <authorList>
            <person name="Blom J."/>
        </authorList>
    </citation>
    <scope>NUCLEOTIDE SEQUENCE [LARGE SCALE GENOMIC DNA]</scope>
    <source>
        <strain evidence="3">CCOS 865</strain>
    </source>
</reference>
<dbReference type="SMART" id="SM00530">
    <property type="entry name" value="HTH_XRE"/>
    <property type="match status" value="1"/>
</dbReference>
<dbReference type="OrthoDB" id="9156632at2"/>
<keyword evidence="3" id="KW-1185">Reference proteome</keyword>
<dbReference type="EMBL" id="UNOZ01000002">
    <property type="protein sequence ID" value="SYX88198.1"/>
    <property type="molecule type" value="Genomic_DNA"/>
</dbReference>
<dbReference type="GO" id="GO:0003677">
    <property type="term" value="F:DNA binding"/>
    <property type="evidence" value="ECO:0007669"/>
    <property type="project" value="InterPro"/>
</dbReference>
<dbReference type="RefSeq" id="WP_119137469.1">
    <property type="nucleotide sequence ID" value="NZ_CBCSFL010000002.1"/>
</dbReference>
<sequence length="83" mass="9153">MDHELISSRLGQQIRTRRINRGLTQLQLAELATLTRQKVIAVEKGSLSVGMGAYARVLAALDSEFEVVPAVLPTLDEIEGMFE</sequence>
<proteinExistence type="predicted"/>
<accession>A0A383RP95</accession>
<dbReference type="Gene3D" id="1.10.260.40">
    <property type="entry name" value="lambda repressor-like DNA-binding domains"/>
    <property type="match status" value="1"/>
</dbReference>
<dbReference type="Pfam" id="PF13560">
    <property type="entry name" value="HTH_31"/>
    <property type="match status" value="1"/>
</dbReference>
<evidence type="ECO:0000259" key="1">
    <source>
        <dbReference type="PROSITE" id="PS50943"/>
    </source>
</evidence>
<protein>
    <submittedName>
        <fullName evidence="2">XRE family transcriptional regulator</fullName>
    </submittedName>
</protein>
<evidence type="ECO:0000313" key="2">
    <source>
        <dbReference type="EMBL" id="SYX88198.1"/>
    </source>
</evidence>
<dbReference type="InterPro" id="IPR001387">
    <property type="entry name" value="Cro/C1-type_HTH"/>
</dbReference>
<gene>
    <name evidence="2" type="ORF">CCOS865_00420</name>
</gene>
<dbReference type="PROSITE" id="PS50943">
    <property type="entry name" value="HTH_CROC1"/>
    <property type="match status" value="1"/>
</dbReference>
<organism evidence="2 3">
    <name type="scientific">Pseudomonas reidholzensis</name>
    <dbReference type="NCBI Taxonomy" id="1785162"/>
    <lineage>
        <taxon>Bacteria</taxon>
        <taxon>Pseudomonadati</taxon>
        <taxon>Pseudomonadota</taxon>
        <taxon>Gammaproteobacteria</taxon>
        <taxon>Pseudomonadales</taxon>
        <taxon>Pseudomonadaceae</taxon>
        <taxon>Pseudomonas</taxon>
    </lineage>
</organism>
<name>A0A383RP95_9PSED</name>